<feature type="transmembrane region" description="Helical" evidence="10">
    <location>
        <begin position="136"/>
        <end position="158"/>
    </location>
</feature>
<evidence type="ECO:0000256" key="7">
    <source>
        <dbReference type="ARBA" id="ARBA00023170"/>
    </source>
</evidence>
<feature type="domain" description="G-protein coupled receptors family 1 profile" evidence="11">
    <location>
        <begin position="36"/>
        <end position="289"/>
    </location>
</feature>
<dbReference type="SUPFAM" id="SSF81321">
    <property type="entry name" value="Family A G protein-coupled receptor-like"/>
    <property type="match status" value="1"/>
</dbReference>
<dbReference type="GO" id="GO:0005886">
    <property type="term" value="C:plasma membrane"/>
    <property type="evidence" value="ECO:0007669"/>
    <property type="project" value="UniProtKB-SubCell"/>
</dbReference>
<comment type="subcellular location">
    <subcellularLocation>
        <location evidence="1">Cell membrane</location>
        <topology evidence="1">Multi-pass membrane protein</topology>
    </subcellularLocation>
</comment>
<evidence type="ECO:0000256" key="6">
    <source>
        <dbReference type="ARBA" id="ARBA00023136"/>
    </source>
</evidence>
<feature type="transmembrane region" description="Helical" evidence="10">
    <location>
        <begin position="23"/>
        <end position="45"/>
    </location>
</feature>
<keyword evidence="2" id="KW-1003">Cell membrane</keyword>
<feature type="transmembrane region" description="Helical" evidence="10">
    <location>
        <begin position="57"/>
        <end position="77"/>
    </location>
</feature>
<name>A0A8J9YZS1_BRALA</name>
<keyword evidence="13" id="KW-1185">Reference proteome</keyword>
<dbReference type="CDD" id="cd00637">
    <property type="entry name" value="7tm_classA_rhodopsin-like"/>
    <property type="match status" value="1"/>
</dbReference>
<dbReference type="AlphaFoldDB" id="A0A8J9YZS1"/>
<keyword evidence="5 9" id="KW-0297">G-protein coupled receptor</keyword>
<dbReference type="PROSITE" id="PS00237">
    <property type="entry name" value="G_PROTEIN_RECEP_F1_1"/>
    <property type="match status" value="1"/>
</dbReference>
<dbReference type="Gene3D" id="1.20.1070.10">
    <property type="entry name" value="Rhodopsin 7-helix transmembrane proteins"/>
    <property type="match status" value="1"/>
</dbReference>
<proteinExistence type="inferred from homology"/>
<feature type="transmembrane region" description="Helical" evidence="10">
    <location>
        <begin position="178"/>
        <end position="198"/>
    </location>
</feature>
<dbReference type="EMBL" id="OV696699">
    <property type="protein sequence ID" value="CAH1244840.1"/>
    <property type="molecule type" value="Genomic_DNA"/>
</dbReference>
<dbReference type="PANTHER" id="PTHR24249:SF406">
    <property type="entry name" value="G-PROTEIN COUPLED RECEPTORS FAMILY 1 PROFILE DOMAIN-CONTAINING PROTEIN"/>
    <property type="match status" value="1"/>
</dbReference>
<evidence type="ECO:0000256" key="5">
    <source>
        <dbReference type="ARBA" id="ARBA00023040"/>
    </source>
</evidence>
<dbReference type="PROSITE" id="PS50262">
    <property type="entry name" value="G_PROTEIN_RECEP_F1_2"/>
    <property type="match status" value="1"/>
</dbReference>
<feature type="transmembrane region" description="Helical" evidence="10">
    <location>
        <begin position="97"/>
        <end position="115"/>
    </location>
</feature>
<sequence>MNDTSADDNFDDFYRAGASPYKAVLMGIISGLIILGNIFNIAVILYNENLRTVSGSFMVALASADLGLGIFVVPFTVQTTLVGVWTYPDRVCQYVGFMSSTFTLSSIFLLMDLSIDRYVSIAKPIEYYSVMTNRKCIFMILKSWLAASVYSMGPFLGWGRYGYSYKMYICTLDIFSNTSFGIVVFVLVIPPFIIMFILNIKIFIIARNHAKQLYYIRGSQGQVTKHYPITAIKAAKTVAIVIATFAISWIPMVTAYGYSVFANHRLAPNLSFSFMYLAVANSFWNCVIYSTTNLKFRLGARKLVLKMKNRMFPRSSSVQNLKIERSITMYSISTV</sequence>
<dbReference type="InterPro" id="IPR000276">
    <property type="entry name" value="GPCR_Rhodpsn"/>
</dbReference>
<evidence type="ECO:0000313" key="13">
    <source>
        <dbReference type="Proteomes" id="UP000838412"/>
    </source>
</evidence>
<protein>
    <submittedName>
        <fullName evidence="12">ADORA2B protein</fullName>
    </submittedName>
</protein>
<dbReference type="PRINTS" id="PR00237">
    <property type="entry name" value="GPCRRHODOPSN"/>
</dbReference>
<feature type="transmembrane region" description="Helical" evidence="10">
    <location>
        <begin position="238"/>
        <end position="258"/>
    </location>
</feature>
<reference evidence="12" key="1">
    <citation type="submission" date="2022-01" db="EMBL/GenBank/DDBJ databases">
        <authorList>
            <person name="Braso-Vives M."/>
        </authorList>
    </citation>
    <scope>NUCLEOTIDE SEQUENCE</scope>
</reference>
<dbReference type="Proteomes" id="UP000838412">
    <property type="component" value="Chromosome 14"/>
</dbReference>
<dbReference type="PANTHER" id="PTHR24249">
    <property type="entry name" value="HISTAMINE RECEPTOR-RELATED G-PROTEIN COUPLED RECEPTOR"/>
    <property type="match status" value="1"/>
</dbReference>
<keyword evidence="6 10" id="KW-0472">Membrane</keyword>
<evidence type="ECO:0000256" key="3">
    <source>
        <dbReference type="ARBA" id="ARBA00022692"/>
    </source>
</evidence>
<organism evidence="12 13">
    <name type="scientific">Branchiostoma lanceolatum</name>
    <name type="common">Common lancelet</name>
    <name type="synonym">Amphioxus lanceolatum</name>
    <dbReference type="NCBI Taxonomy" id="7740"/>
    <lineage>
        <taxon>Eukaryota</taxon>
        <taxon>Metazoa</taxon>
        <taxon>Chordata</taxon>
        <taxon>Cephalochordata</taxon>
        <taxon>Leptocardii</taxon>
        <taxon>Amphioxiformes</taxon>
        <taxon>Branchiostomatidae</taxon>
        <taxon>Branchiostoma</taxon>
    </lineage>
</organism>
<dbReference type="Pfam" id="PF00001">
    <property type="entry name" value="7tm_1"/>
    <property type="match status" value="1"/>
</dbReference>
<keyword evidence="4 10" id="KW-1133">Transmembrane helix</keyword>
<gene>
    <name evidence="12" type="primary">ADORA2B</name>
    <name evidence="12" type="ORF">BLAG_LOCUS7381</name>
</gene>
<keyword evidence="3 9" id="KW-0812">Transmembrane</keyword>
<comment type="similarity">
    <text evidence="9">Belongs to the G-protein coupled receptor 1 family.</text>
</comment>
<evidence type="ECO:0000256" key="10">
    <source>
        <dbReference type="SAM" id="Phobius"/>
    </source>
</evidence>
<dbReference type="OrthoDB" id="6376512at2759"/>
<evidence type="ECO:0000313" key="12">
    <source>
        <dbReference type="EMBL" id="CAH1244840.1"/>
    </source>
</evidence>
<dbReference type="GO" id="GO:0001594">
    <property type="term" value="F:trace-amine receptor activity"/>
    <property type="evidence" value="ECO:0007669"/>
    <property type="project" value="TreeGrafter"/>
</dbReference>
<evidence type="ECO:0000256" key="2">
    <source>
        <dbReference type="ARBA" id="ARBA00022475"/>
    </source>
</evidence>
<keyword evidence="8 9" id="KW-0807">Transducer</keyword>
<evidence type="ECO:0000256" key="1">
    <source>
        <dbReference type="ARBA" id="ARBA00004651"/>
    </source>
</evidence>
<evidence type="ECO:0000256" key="4">
    <source>
        <dbReference type="ARBA" id="ARBA00022989"/>
    </source>
</evidence>
<evidence type="ECO:0000256" key="9">
    <source>
        <dbReference type="RuleBase" id="RU000688"/>
    </source>
</evidence>
<evidence type="ECO:0000259" key="11">
    <source>
        <dbReference type="PROSITE" id="PS50262"/>
    </source>
</evidence>
<feature type="transmembrane region" description="Helical" evidence="10">
    <location>
        <begin position="270"/>
        <end position="292"/>
    </location>
</feature>
<keyword evidence="7 9" id="KW-0675">Receptor</keyword>
<dbReference type="InterPro" id="IPR050569">
    <property type="entry name" value="TAAR"/>
</dbReference>
<evidence type="ECO:0000256" key="8">
    <source>
        <dbReference type="ARBA" id="ARBA00023224"/>
    </source>
</evidence>
<dbReference type="InterPro" id="IPR017452">
    <property type="entry name" value="GPCR_Rhodpsn_7TM"/>
</dbReference>
<accession>A0A8J9YZS1</accession>